<sequence length="55" mass="6505">MIKNHNPVFDSKRLNRVPRRCTRSRVGKWILQWIAILSLLAGVLRSPIRRRKPSL</sequence>
<keyword evidence="2" id="KW-1185">Reference proteome</keyword>
<protein>
    <submittedName>
        <fullName evidence="1">Uncharacterized protein</fullName>
    </submittedName>
</protein>
<proteinExistence type="predicted"/>
<dbReference type="EMBL" id="KZ819712">
    <property type="protein sequence ID" value="PWN53717.1"/>
    <property type="molecule type" value="Genomic_DNA"/>
</dbReference>
<reference evidence="1 2" key="1">
    <citation type="journal article" date="2018" name="Mol. Biol. Evol.">
        <title>Broad Genomic Sampling Reveals a Smut Pathogenic Ancestry of the Fungal Clade Ustilaginomycotina.</title>
        <authorList>
            <person name="Kijpornyongpan T."/>
            <person name="Mondo S.J."/>
            <person name="Barry K."/>
            <person name="Sandor L."/>
            <person name="Lee J."/>
            <person name="Lipzen A."/>
            <person name="Pangilinan J."/>
            <person name="LaButti K."/>
            <person name="Hainaut M."/>
            <person name="Henrissat B."/>
            <person name="Grigoriev I.V."/>
            <person name="Spatafora J.W."/>
            <person name="Aime M.C."/>
        </authorList>
    </citation>
    <scope>NUCLEOTIDE SEQUENCE [LARGE SCALE GENOMIC DNA]</scope>
    <source>
        <strain evidence="1 2">SA 807</strain>
    </source>
</reference>
<accession>A0ACD0P6N3</accession>
<evidence type="ECO:0000313" key="1">
    <source>
        <dbReference type="EMBL" id="PWN53717.1"/>
    </source>
</evidence>
<organism evidence="1 2">
    <name type="scientific">Violaceomyces palustris</name>
    <dbReference type="NCBI Taxonomy" id="1673888"/>
    <lineage>
        <taxon>Eukaryota</taxon>
        <taxon>Fungi</taxon>
        <taxon>Dikarya</taxon>
        <taxon>Basidiomycota</taxon>
        <taxon>Ustilaginomycotina</taxon>
        <taxon>Ustilaginomycetes</taxon>
        <taxon>Violaceomycetales</taxon>
        <taxon>Violaceomycetaceae</taxon>
        <taxon>Violaceomyces</taxon>
    </lineage>
</organism>
<evidence type="ECO:0000313" key="2">
    <source>
        <dbReference type="Proteomes" id="UP000245626"/>
    </source>
</evidence>
<gene>
    <name evidence="1" type="ORF">IE53DRAFT_117594</name>
</gene>
<name>A0ACD0P6N3_9BASI</name>
<dbReference type="Proteomes" id="UP000245626">
    <property type="component" value="Unassembled WGS sequence"/>
</dbReference>